<comment type="caution">
    <text evidence="2">The sequence shown here is derived from an EMBL/GenBank/DDBJ whole genome shotgun (WGS) entry which is preliminary data.</text>
</comment>
<evidence type="ECO:0000313" key="3">
    <source>
        <dbReference type="Proteomes" id="UP001059041"/>
    </source>
</evidence>
<sequence length="152" mass="16746">MLGKCEKLTLVMDSSGDLTDSDITKLQTGDLCLRKVVGREKVYHAGVYCGRNEVIEYTGSTPTNPSAMQSSSSVAFSNQSSVNGRVSKISVKIFISGQKLWVYRLKAGIPKNLLDKIMKAMDYNEPYNVQCNNCFHFAMRLLEISPGPEAIG</sequence>
<dbReference type="Proteomes" id="UP001059041">
    <property type="component" value="Linkage Group LG3"/>
</dbReference>
<reference evidence="2" key="1">
    <citation type="submission" date="2021-02" db="EMBL/GenBank/DDBJ databases">
        <title>Comparative genomics reveals that relaxation of natural selection precedes convergent phenotypic evolution of cavefish.</title>
        <authorList>
            <person name="Peng Z."/>
        </authorList>
    </citation>
    <scope>NUCLEOTIDE SEQUENCE</scope>
    <source>
        <tissue evidence="2">Muscle</tissue>
    </source>
</reference>
<dbReference type="Pfam" id="PF04970">
    <property type="entry name" value="LRAT"/>
    <property type="match status" value="1"/>
</dbReference>
<name>A0A9W7X1K1_TRIRA</name>
<feature type="domain" description="LRAT" evidence="1">
    <location>
        <begin position="36"/>
        <end position="141"/>
    </location>
</feature>
<dbReference type="Gene3D" id="3.90.1720.10">
    <property type="entry name" value="endopeptidase domain like (from Nostoc punctiforme)"/>
    <property type="match status" value="1"/>
</dbReference>
<accession>A0A9W7X1K1</accession>
<protein>
    <recommendedName>
        <fullName evidence="1">LRAT domain-containing protein</fullName>
    </recommendedName>
</protein>
<evidence type="ECO:0000313" key="2">
    <source>
        <dbReference type="EMBL" id="KAI7812256.1"/>
    </source>
</evidence>
<keyword evidence="3" id="KW-1185">Reference proteome</keyword>
<organism evidence="2 3">
    <name type="scientific">Triplophysa rosa</name>
    <name type="common">Cave loach</name>
    <dbReference type="NCBI Taxonomy" id="992332"/>
    <lineage>
        <taxon>Eukaryota</taxon>
        <taxon>Metazoa</taxon>
        <taxon>Chordata</taxon>
        <taxon>Craniata</taxon>
        <taxon>Vertebrata</taxon>
        <taxon>Euteleostomi</taxon>
        <taxon>Actinopterygii</taxon>
        <taxon>Neopterygii</taxon>
        <taxon>Teleostei</taxon>
        <taxon>Ostariophysi</taxon>
        <taxon>Cypriniformes</taxon>
        <taxon>Nemacheilidae</taxon>
        <taxon>Triplophysa</taxon>
    </lineage>
</organism>
<dbReference type="InterPro" id="IPR007053">
    <property type="entry name" value="LRAT_dom"/>
</dbReference>
<dbReference type="AlphaFoldDB" id="A0A9W7X1K1"/>
<evidence type="ECO:0000259" key="1">
    <source>
        <dbReference type="Pfam" id="PF04970"/>
    </source>
</evidence>
<feature type="non-terminal residue" evidence="2">
    <location>
        <position position="152"/>
    </location>
</feature>
<proteinExistence type="predicted"/>
<gene>
    <name evidence="2" type="ORF">IRJ41_022536</name>
</gene>
<dbReference type="EMBL" id="JAFHDT010000003">
    <property type="protein sequence ID" value="KAI7812256.1"/>
    <property type="molecule type" value="Genomic_DNA"/>
</dbReference>